<sequence length="92" mass="9450">MAGEPSDGRRMALTAGLAAWVLAFVYSFVAGVEEGAGFRIFAGWQAIAGVVAVAVFGLGRAWPKASAVRRMSGFPLGVAALQALVLAGLAWL</sequence>
<keyword evidence="1" id="KW-0472">Membrane</keyword>
<evidence type="ECO:0000313" key="3">
    <source>
        <dbReference type="Proteomes" id="UP000245390"/>
    </source>
</evidence>
<feature type="transmembrane region" description="Helical" evidence="1">
    <location>
        <begin position="12"/>
        <end position="32"/>
    </location>
</feature>
<feature type="transmembrane region" description="Helical" evidence="1">
    <location>
        <begin position="71"/>
        <end position="91"/>
    </location>
</feature>
<gene>
    <name evidence="2" type="ORF">C8D95_112111</name>
</gene>
<dbReference type="AlphaFoldDB" id="A0A316G0D4"/>
<organism evidence="2 3">
    <name type="scientific">Silicimonas algicola</name>
    <dbReference type="NCBI Taxonomy" id="1826607"/>
    <lineage>
        <taxon>Bacteria</taxon>
        <taxon>Pseudomonadati</taxon>
        <taxon>Pseudomonadota</taxon>
        <taxon>Alphaproteobacteria</taxon>
        <taxon>Rhodobacterales</taxon>
        <taxon>Paracoccaceae</taxon>
    </lineage>
</organism>
<keyword evidence="3" id="KW-1185">Reference proteome</keyword>
<keyword evidence="1" id="KW-1133">Transmembrane helix</keyword>
<evidence type="ECO:0000256" key="1">
    <source>
        <dbReference type="SAM" id="Phobius"/>
    </source>
</evidence>
<keyword evidence="1" id="KW-0812">Transmembrane</keyword>
<dbReference type="EMBL" id="QGGV01000012">
    <property type="protein sequence ID" value="PWK54123.1"/>
    <property type="molecule type" value="Genomic_DNA"/>
</dbReference>
<accession>A0A316G0D4</accession>
<reference evidence="2 3" key="1">
    <citation type="submission" date="2018-05" db="EMBL/GenBank/DDBJ databases">
        <title>Genomic Encyclopedia of Type Strains, Phase IV (KMG-IV): sequencing the most valuable type-strain genomes for metagenomic binning, comparative biology and taxonomic classification.</title>
        <authorList>
            <person name="Goeker M."/>
        </authorList>
    </citation>
    <scope>NUCLEOTIDE SEQUENCE [LARGE SCALE GENOMIC DNA]</scope>
    <source>
        <strain evidence="2 3">DSM 103371</strain>
    </source>
</reference>
<comment type="caution">
    <text evidence="2">The sequence shown here is derived from an EMBL/GenBank/DDBJ whole genome shotgun (WGS) entry which is preliminary data.</text>
</comment>
<dbReference type="Proteomes" id="UP000245390">
    <property type="component" value="Unassembled WGS sequence"/>
</dbReference>
<protein>
    <submittedName>
        <fullName evidence="2">Uncharacterized protein</fullName>
    </submittedName>
</protein>
<feature type="transmembrane region" description="Helical" evidence="1">
    <location>
        <begin position="38"/>
        <end position="59"/>
    </location>
</feature>
<evidence type="ECO:0000313" key="2">
    <source>
        <dbReference type="EMBL" id="PWK54123.1"/>
    </source>
</evidence>
<name>A0A316G0D4_9RHOB</name>
<proteinExistence type="predicted"/>